<proteinExistence type="evidence at transcript level"/>
<dbReference type="InterPro" id="IPR017972">
    <property type="entry name" value="Cyt_P450_CS"/>
</dbReference>
<evidence type="ECO:0000256" key="1">
    <source>
        <dbReference type="ARBA" id="ARBA00001971"/>
    </source>
</evidence>
<name>A0A088DHW3_TIGJA</name>
<dbReference type="SUPFAM" id="SSF48264">
    <property type="entry name" value="Cytochrome P450"/>
    <property type="match status" value="1"/>
</dbReference>
<dbReference type="InterPro" id="IPR036396">
    <property type="entry name" value="Cyt_P450_sf"/>
</dbReference>
<keyword evidence="4 8" id="KW-0560">Oxidoreductase</keyword>
<dbReference type="Pfam" id="PF00067">
    <property type="entry name" value="p450"/>
    <property type="match status" value="1"/>
</dbReference>
<keyword evidence="3 7" id="KW-0479">Metal-binding</keyword>
<comment type="cofactor">
    <cofactor evidence="1 7">
        <name>heme</name>
        <dbReference type="ChEBI" id="CHEBI:30413"/>
    </cofactor>
</comment>
<evidence type="ECO:0000313" key="9">
    <source>
        <dbReference type="EMBL" id="AIL94134.1"/>
    </source>
</evidence>
<protein>
    <submittedName>
        <fullName evidence="9">Cytochrome P450 CYP307E1</fullName>
    </submittedName>
</protein>
<evidence type="ECO:0000256" key="4">
    <source>
        <dbReference type="ARBA" id="ARBA00023002"/>
    </source>
</evidence>
<dbReference type="GO" id="GO:0005506">
    <property type="term" value="F:iron ion binding"/>
    <property type="evidence" value="ECO:0007669"/>
    <property type="project" value="InterPro"/>
</dbReference>
<evidence type="ECO:0000256" key="3">
    <source>
        <dbReference type="ARBA" id="ARBA00022723"/>
    </source>
</evidence>
<gene>
    <name evidence="9" type="primary">CYP307E1</name>
</gene>
<dbReference type="GO" id="GO:0004497">
    <property type="term" value="F:monooxygenase activity"/>
    <property type="evidence" value="ECO:0007669"/>
    <property type="project" value="UniProtKB-KW"/>
</dbReference>
<comment type="similarity">
    <text evidence="2 8">Belongs to the cytochrome P450 family.</text>
</comment>
<evidence type="ECO:0000256" key="7">
    <source>
        <dbReference type="PIRSR" id="PIRSR602401-1"/>
    </source>
</evidence>
<dbReference type="PANTHER" id="PTHR24303:SF31">
    <property type="entry name" value="CYTOCHROME P450 307A1-RELATED"/>
    <property type="match status" value="1"/>
</dbReference>
<dbReference type="AlphaFoldDB" id="A0A088DHW3"/>
<keyword evidence="5 7" id="KW-0408">Iron</keyword>
<sequence>MGLAVIVVIIIVKTLLEILSIIKRGRNQRKNSNAPKGPTPWPILGSLHMLGNRDIPFSGLTQIRETFGDIFSLKLGETECVVVNSVEMRDEVLNANQKGDDFDARPNFERIQRLFGGNKDNALAFCDFSPLQKLRRELMHKFTFTYSHSELWHEMNRICMEEGGLMIHHLSDLTSDTKSVDLKLVVLKTCGNIFNRYFCGVGHASFDDQSSRIHIKSFDQVFWEVNTGRLSDFIPWFIKFEMLPLWRAKKATGVVRNYVDHELVEATAQHDNPLSFLDILRPYLNGSMPDMDSETALYCLEDILGGHSAVGCMVLRVLKDIAENQETQKKIKEELAHVKSATAHDIASLENASQLHWTRAAIFETIRRTCSPIVPHKAIKDSSVGGKPVGKDTVVIINNHHLHFSEELWGPDPQSYDPTRFLKKCDETGEHLFMRPIHFKPFSLGKRSCMGYKLVESITLSLLSNILDHFTLTPAMTNWKIPVGLLGLPDEPFTINLLHNED</sequence>
<reference evidence="9" key="1">
    <citation type="submission" date="2013-09" db="EMBL/GenBank/DDBJ databases">
        <authorList>
            <person name="Lee J.-S."/>
        </authorList>
    </citation>
    <scope>NUCLEOTIDE SEQUENCE</scope>
</reference>
<dbReference type="Gene3D" id="1.10.630.10">
    <property type="entry name" value="Cytochrome P450"/>
    <property type="match status" value="1"/>
</dbReference>
<dbReference type="InterPro" id="IPR002401">
    <property type="entry name" value="Cyt_P450_E_grp-I"/>
</dbReference>
<keyword evidence="6 8" id="KW-0503">Monooxygenase</keyword>
<dbReference type="GO" id="GO:0016705">
    <property type="term" value="F:oxidoreductase activity, acting on paired donors, with incorporation or reduction of molecular oxygen"/>
    <property type="evidence" value="ECO:0007669"/>
    <property type="project" value="InterPro"/>
</dbReference>
<evidence type="ECO:0000256" key="5">
    <source>
        <dbReference type="ARBA" id="ARBA00023004"/>
    </source>
</evidence>
<dbReference type="PANTHER" id="PTHR24303">
    <property type="entry name" value="HEME-BINDING MONOOXYGENASE FAMILY"/>
    <property type="match status" value="1"/>
</dbReference>
<dbReference type="EMBL" id="KF639980">
    <property type="protein sequence ID" value="AIL94134.1"/>
    <property type="molecule type" value="mRNA"/>
</dbReference>
<keyword evidence="7 8" id="KW-0349">Heme</keyword>
<evidence type="ECO:0000256" key="8">
    <source>
        <dbReference type="RuleBase" id="RU000461"/>
    </source>
</evidence>
<feature type="binding site" description="axial binding residue" evidence="7">
    <location>
        <position position="449"/>
    </location>
    <ligand>
        <name>heme</name>
        <dbReference type="ChEBI" id="CHEBI:30413"/>
    </ligand>
    <ligandPart>
        <name>Fe</name>
        <dbReference type="ChEBI" id="CHEBI:18248"/>
    </ligandPart>
</feature>
<organism evidence="9">
    <name type="scientific">Tigriopus japonicus</name>
    <name type="common">Copepod</name>
    <dbReference type="NCBI Taxonomy" id="158387"/>
    <lineage>
        <taxon>Eukaryota</taxon>
        <taxon>Metazoa</taxon>
        <taxon>Ecdysozoa</taxon>
        <taxon>Arthropoda</taxon>
        <taxon>Crustacea</taxon>
        <taxon>Multicrustacea</taxon>
        <taxon>Hexanauplia</taxon>
        <taxon>Copepoda</taxon>
        <taxon>Harpacticoida</taxon>
        <taxon>Harpacticidae</taxon>
        <taxon>Tigriopus</taxon>
    </lineage>
</organism>
<accession>A0A088DHW3</accession>
<dbReference type="PRINTS" id="PR00463">
    <property type="entry name" value="EP450I"/>
</dbReference>
<evidence type="ECO:0000256" key="6">
    <source>
        <dbReference type="ARBA" id="ARBA00023033"/>
    </source>
</evidence>
<reference evidence="9" key="2">
    <citation type="journal article" date="2014" name="Aquat. Toxicol.">
        <title>Crude oil exposure results in oxidative stress-mediated dysfunctional development and reproduction in the copepod Tigriopus japonicus and modulates expression of cytochrome P450 (CYP) genes.</title>
        <authorList>
            <person name="Han J."/>
            <person name="Won E.J."/>
            <person name="Hwang D.S."/>
            <person name="Shin K.H."/>
            <person name="Lee Y.S."/>
            <person name="Leung K.M."/>
            <person name="Lee S.J."/>
            <person name="Lee J.S."/>
        </authorList>
    </citation>
    <scope>NUCLEOTIDE SEQUENCE</scope>
</reference>
<dbReference type="GO" id="GO:0020037">
    <property type="term" value="F:heme binding"/>
    <property type="evidence" value="ECO:0007669"/>
    <property type="project" value="InterPro"/>
</dbReference>
<dbReference type="InterPro" id="IPR001128">
    <property type="entry name" value="Cyt_P450"/>
</dbReference>
<dbReference type="PROSITE" id="PS00086">
    <property type="entry name" value="CYTOCHROME_P450"/>
    <property type="match status" value="1"/>
</dbReference>
<evidence type="ECO:0000256" key="2">
    <source>
        <dbReference type="ARBA" id="ARBA00010617"/>
    </source>
</evidence>